<keyword evidence="1" id="KW-1133">Transmembrane helix</keyword>
<gene>
    <name evidence="2" type="ORF">EJA10_02780</name>
</gene>
<dbReference type="RefSeq" id="WP_125478484.1">
    <property type="nucleotide sequence ID" value="NZ_RSFW01000003.1"/>
</dbReference>
<keyword evidence="1" id="KW-0812">Transmembrane</keyword>
<organism evidence="2 3">
    <name type="scientific">Mesobacillus subterraneus</name>
    <dbReference type="NCBI Taxonomy" id="285983"/>
    <lineage>
        <taxon>Bacteria</taxon>
        <taxon>Bacillati</taxon>
        <taxon>Bacillota</taxon>
        <taxon>Bacilli</taxon>
        <taxon>Bacillales</taxon>
        <taxon>Bacillaceae</taxon>
        <taxon>Mesobacillus</taxon>
    </lineage>
</organism>
<dbReference type="AlphaFoldDB" id="A0A3R9F3I0"/>
<evidence type="ECO:0000256" key="1">
    <source>
        <dbReference type="SAM" id="Phobius"/>
    </source>
</evidence>
<protein>
    <submittedName>
        <fullName evidence="2">Uncharacterized protein</fullName>
    </submittedName>
</protein>
<sequence>MMKRPRGIITVIFIVSFLAILFFVLTDDKHYQNVSMVMIIEEKAHYIEPGKYQKMWVVGSNANDPGPNKERFKVMIEDARIYNLIEEGKEYFVSFQGEKKMEDPEYLYTFGQIEIPGGTQMAGEGVIKD</sequence>
<feature type="transmembrane region" description="Helical" evidence="1">
    <location>
        <begin position="7"/>
        <end position="25"/>
    </location>
</feature>
<proteinExistence type="predicted"/>
<evidence type="ECO:0000313" key="2">
    <source>
        <dbReference type="EMBL" id="RSD29051.1"/>
    </source>
</evidence>
<dbReference type="EMBL" id="RSFW01000003">
    <property type="protein sequence ID" value="RSD29051.1"/>
    <property type="molecule type" value="Genomic_DNA"/>
</dbReference>
<name>A0A3R9F3I0_9BACI</name>
<reference evidence="3" key="1">
    <citation type="submission" date="2018-12" db="EMBL/GenBank/DDBJ databases">
        <title>Bacillus chawlae sp. nov., Bacillus glennii sp. nov., and Bacillus saganii sp. nov. Isolated from the Vehicle Assembly Building at Kennedy Space Center where the Viking Spacecraft were Assembled.</title>
        <authorList>
            <person name="Seuylemezian A."/>
            <person name="Vaishampayan P."/>
        </authorList>
    </citation>
    <scope>NUCLEOTIDE SEQUENCE [LARGE SCALE GENOMIC DNA]</scope>
    <source>
        <strain evidence="3">DSM 13966</strain>
    </source>
</reference>
<dbReference type="OrthoDB" id="2880824at2"/>
<comment type="caution">
    <text evidence="2">The sequence shown here is derived from an EMBL/GenBank/DDBJ whole genome shotgun (WGS) entry which is preliminary data.</text>
</comment>
<accession>A0A3R9F3I0</accession>
<evidence type="ECO:0000313" key="3">
    <source>
        <dbReference type="Proteomes" id="UP000279911"/>
    </source>
</evidence>
<dbReference type="Proteomes" id="UP000279911">
    <property type="component" value="Unassembled WGS sequence"/>
</dbReference>
<keyword evidence="1" id="KW-0472">Membrane</keyword>